<dbReference type="Pfam" id="PF04461">
    <property type="entry name" value="YajQ"/>
    <property type="match status" value="1"/>
</dbReference>
<evidence type="ECO:0000313" key="4">
    <source>
        <dbReference type="EMBL" id="QEQ97430.1"/>
    </source>
</evidence>
<organism evidence="4 5">
    <name type="scientific">Neptunomonas concharum</name>
    <dbReference type="NCBI Taxonomy" id="1031538"/>
    <lineage>
        <taxon>Bacteria</taxon>
        <taxon>Pseudomonadati</taxon>
        <taxon>Pseudomonadota</taxon>
        <taxon>Gammaproteobacteria</taxon>
        <taxon>Oceanospirillales</taxon>
        <taxon>Oceanospirillaceae</taxon>
        <taxon>Neptunomonas</taxon>
    </lineage>
</organism>
<dbReference type="HAMAP" id="MF_00632">
    <property type="entry name" value="UPF0234"/>
    <property type="match status" value="1"/>
</dbReference>
<comment type="function">
    <text evidence="3">Nucleotide-binding protein.</text>
</comment>
<keyword evidence="5" id="KW-1185">Reference proteome</keyword>
<dbReference type="FunFam" id="3.30.70.860:FF:000001">
    <property type="entry name" value="UPF0234 protein YajQ"/>
    <property type="match status" value="1"/>
</dbReference>
<dbReference type="SUPFAM" id="SSF89963">
    <property type="entry name" value="YajQ-like"/>
    <property type="match status" value="2"/>
</dbReference>
<name>A0A5P1RCQ7_9GAMM</name>
<dbReference type="GO" id="GO:0005829">
    <property type="term" value="C:cytosol"/>
    <property type="evidence" value="ECO:0007669"/>
    <property type="project" value="TreeGrafter"/>
</dbReference>
<dbReference type="NCBIfam" id="NF003819">
    <property type="entry name" value="PRK05412.1"/>
    <property type="match status" value="1"/>
</dbReference>
<dbReference type="InterPro" id="IPR036183">
    <property type="entry name" value="YajQ-like_sf"/>
</dbReference>
<accession>A0A5P1RCQ7</accession>
<evidence type="ECO:0000256" key="3">
    <source>
        <dbReference type="HAMAP-Rule" id="MF_00632"/>
    </source>
</evidence>
<dbReference type="InterPro" id="IPR035570">
    <property type="entry name" value="UPF0234_N"/>
</dbReference>
<evidence type="ECO:0000256" key="1">
    <source>
        <dbReference type="ARBA" id="ARBA00022741"/>
    </source>
</evidence>
<dbReference type="Gene3D" id="3.30.70.990">
    <property type="entry name" value="YajQ-like, domain 2"/>
    <property type="match status" value="1"/>
</dbReference>
<dbReference type="Proteomes" id="UP000324760">
    <property type="component" value="Chromosome"/>
</dbReference>
<proteinExistence type="inferred from homology"/>
<keyword evidence="1 3" id="KW-0547">Nucleotide-binding</keyword>
<dbReference type="GO" id="GO:0000166">
    <property type="term" value="F:nucleotide binding"/>
    <property type="evidence" value="ECO:0007669"/>
    <property type="project" value="UniProtKB-UniRule"/>
</dbReference>
<protein>
    <recommendedName>
        <fullName evidence="3">Nucleotide-binding protein F0U83_12285</fullName>
    </recommendedName>
</protein>
<evidence type="ECO:0000313" key="5">
    <source>
        <dbReference type="Proteomes" id="UP000324760"/>
    </source>
</evidence>
<dbReference type="Gene3D" id="3.30.70.860">
    <property type="match status" value="1"/>
</dbReference>
<dbReference type="OrthoDB" id="9801447at2"/>
<dbReference type="InterPro" id="IPR035571">
    <property type="entry name" value="UPF0234-like_C"/>
</dbReference>
<sequence length="160" mass="18232">MPSFDIVSELDKHEVTNAVDQANREVQSRYDFKGVAAKFELNGDSVQMEADVDFQLKQMIEVLRAKLISRGIDIKCLEEKDPELSGVKARQELMLKQGLDQPTCKKITKQIKDAKLKVQAQIQGEKVRVTGKKRDDLQQAIALLKDAEIEMPLQFNNFRD</sequence>
<reference evidence="4 5" key="1">
    <citation type="journal article" date="2019" name="Biochem. Eng. J.">
        <title>Metabolic engineering of the marine bacteria Neptunomonas concharum for the production of acetoin and meso-2,3-butanediol from acetate.</title>
        <authorList>
            <person name="Li W."/>
            <person name="Pu N."/>
            <person name="Liu C.-X."/>
            <person name="Yuan Q.-P."/>
            <person name="Li Z.-J."/>
        </authorList>
    </citation>
    <scope>NUCLEOTIDE SEQUENCE [LARGE SCALE GENOMIC DNA]</scope>
    <source>
        <strain evidence="4 5">JCM17730</strain>
    </source>
</reference>
<dbReference type="AlphaFoldDB" id="A0A5P1RCQ7"/>
<evidence type="ECO:0000256" key="2">
    <source>
        <dbReference type="ARBA" id="ARBA00093450"/>
    </source>
</evidence>
<gene>
    <name evidence="4" type="ORF">F0U83_12285</name>
</gene>
<comment type="similarity">
    <text evidence="2 3">Belongs to the YajQ family.</text>
</comment>
<dbReference type="RefSeq" id="WP_138986929.1">
    <property type="nucleotide sequence ID" value="NZ_CP043869.1"/>
</dbReference>
<dbReference type="KEGG" id="ncu:F0U83_12285"/>
<dbReference type="PANTHER" id="PTHR30476">
    <property type="entry name" value="UPF0234 PROTEIN YAJQ"/>
    <property type="match status" value="1"/>
</dbReference>
<dbReference type="PANTHER" id="PTHR30476:SF0">
    <property type="entry name" value="UPF0234 PROTEIN YAJQ"/>
    <property type="match status" value="1"/>
</dbReference>
<dbReference type="InterPro" id="IPR007551">
    <property type="entry name" value="YajQ/Smlt4090-like"/>
</dbReference>
<dbReference type="CDD" id="cd11740">
    <property type="entry name" value="YajQ_like"/>
    <property type="match status" value="1"/>
</dbReference>
<dbReference type="EMBL" id="CP043869">
    <property type="protein sequence ID" value="QEQ97430.1"/>
    <property type="molecule type" value="Genomic_DNA"/>
</dbReference>